<dbReference type="Pfam" id="PF13344">
    <property type="entry name" value="Hydrolase_6"/>
    <property type="match status" value="1"/>
</dbReference>
<evidence type="ECO:0000313" key="2">
    <source>
        <dbReference type="Proteomes" id="UP000605784"/>
    </source>
</evidence>
<organism evidence="1 2">
    <name type="scientific">Haloarcula pellucida</name>
    <dbReference type="NCBI Taxonomy" id="1427151"/>
    <lineage>
        <taxon>Archaea</taxon>
        <taxon>Methanobacteriati</taxon>
        <taxon>Methanobacteriota</taxon>
        <taxon>Stenosarchaea group</taxon>
        <taxon>Halobacteria</taxon>
        <taxon>Halobacteriales</taxon>
        <taxon>Haloarculaceae</taxon>
        <taxon>Haloarcula</taxon>
    </lineage>
</organism>
<dbReference type="RefSeq" id="WP_188994516.1">
    <property type="nucleotide sequence ID" value="NZ_BMOU01000001.1"/>
</dbReference>
<dbReference type="InterPro" id="IPR023214">
    <property type="entry name" value="HAD_sf"/>
</dbReference>
<dbReference type="AlphaFoldDB" id="A0A830GHV4"/>
<dbReference type="PANTHER" id="PTHR19288:SF46">
    <property type="entry name" value="HALOACID DEHALOGENASE-LIKE HYDROLASE DOMAIN-CONTAINING PROTEIN 2"/>
    <property type="match status" value="1"/>
</dbReference>
<dbReference type="EMBL" id="BMOU01000001">
    <property type="protein sequence ID" value="GGN87727.1"/>
    <property type="molecule type" value="Genomic_DNA"/>
</dbReference>
<dbReference type="InterPro" id="IPR036412">
    <property type="entry name" value="HAD-like_sf"/>
</dbReference>
<sequence>MTVRGVIVDLDGTVYHGDRLLPGAAAAIDRLRERGLSLCFFSNNPLHDGTEYVERLSELGVDARPGEACSSAVVTREYLDANHAGDGVFVVGAPSLRDRVRTTRAKLVSDPRAADALLASWTDEFHYRDMVDALRALDDETVFLGTDPDPTFPDEDGNPTPGSGAIIRAISGVVERDPDLVLGKPSDVAVEAALERVGCSAEECLVVGDRLDTDVAMGERAGMQTALVRSGVSDDADVERSEVTPDHVVDSLADVDGVFDAIR</sequence>
<dbReference type="NCBIfam" id="TIGR01460">
    <property type="entry name" value="HAD-SF-IIA"/>
    <property type="match status" value="1"/>
</dbReference>
<comment type="caution">
    <text evidence="1">The sequence shown here is derived from an EMBL/GenBank/DDBJ whole genome shotgun (WGS) entry which is preliminary data.</text>
</comment>
<accession>A0A830GHV4</accession>
<protein>
    <submittedName>
        <fullName evidence="1">Haloacid dehalogenase</fullName>
    </submittedName>
</protein>
<reference evidence="1" key="2">
    <citation type="submission" date="2020-09" db="EMBL/GenBank/DDBJ databases">
        <authorList>
            <person name="Sun Q."/>
            <person name="Ohkuma M."/>
        </authorList>
    </citation>
    <scope>NUCLEOTIDE SEQUENCE</scope>
    <source>
        <strain evidence="1">JCM 17820</strain>
    </source>
</reference>
<dbReference type="InterPro" id="IPR006357">
    <property type="entry name" value="HAD-SF_hydro_IIA"/>
</dbReference>
<reference evidence="1" key="1">
    <citation type="journal article" date="2014" name="Int. J. Syst. Evol. Microbiol.">
        <title>Complete genome sequence of Corynebacterium casei LMG S-19264T (=DSM 44701T), isolated from a smear-ripened cheese.</title>
        <authorList>
            <consortium name="US DOE Joint Genome Institute (JGI-PGF)"/>
            <person name="Walter F."/>
            <person name="Albersmeier A."/>
            <person name="Kalinowski J."/>
            <person name="Ruckert C."/>
        </authorList>
    </citation>
    <scope>NUCLEOTIDE SEQUENCE</scope>
    <source>
        <strain evidence="1">JCM 17820</strain>
    </source>
</reference>
<proteinExistence type="predicted"/>
<name>A0A830GHV4_9EURY</name>
<dbReference type="SUPFAM" id="SSF56784">
    <property type="entry name" value="HAD-like"/>
    <property type="match status" value="1"/>
</dbReference>
<keyword evidence="2" id="KW-1185">Reference proteome</keyword>
<dbReference type="Proteomes" id="UP000605784">
    <property type="component" value="Unassembled WGS sequence"/>
</dbReference>
<dbReference type="GO" id="GO:0016791">
    <property type="term" value="F:phosphatase activity"/>
    <property type="evidence" value="ECO:0007669"/>
    <property type="project" value="TreeGrafter"/>
</dbReference>
<gene>
    <name evidence="1" type="ORF">GCM10009030_06690</name>
</gene>
<dbReference type="Gene3D" id="3.40.50.1000">
    <property type="entry name" value="HAD superfamily/HAD-like"/>
    <property type="match status" value="2"/>
</dbReference>
<dbReference type="PANTHER" id="PTHR19288">
    <property type="entry name" value="4-NITROPHENYLPHOSPHATASE-RELATED"/>
    <property type="match status" value="1"/>
</dbReference>
<evidence type="ECO:0000313" key="1">
    <source>
        <dbReference type="EMBL" id="GGN87727.1"/>
    </source>
</evidence>
<dbReference type="GO" id="GO:0005737">
    <property type="term" value="C:cytoplasm"/>
    <property type="evidence" value="ECO:0007669"/>
    <property type="project" value="TreeGrafter"/>
</dbReference>
<dbReference type="Pfam" id="PF13242">
    <property type="entry name" value="Hydrolase_like"/>
    <property type="match status" value="1"/>
</dbReference>